<reference evidence="2" key="2">
    <citation type="journal article" date="2023" name="IMA Fungus">
        <title>Comparative genomic study of the Penicillium genus elucidates a diverse pangenome and 15 lateral gene transfer events.</title>
        <authorList>
            <person name="Petersen C."/>
            <person name="Sorensen T."/>
            <person name="Nielsen M.R."/>
            <person name="Sondergaard T.E."/>
            <person name="Sorensen J.L."/>
            <person name="Fitzpatrick D.A."/>
            <person name="Frisvad J.C."/>
            <person name="Nielsen K.L."/>
        </authorList>
    </citation>
    <scope>NUCLEOTIDE SEQUENCE</scope>
    <source>
        <strain evidence="2">IBT 20477</strain>
    </source>
</reference>
<protein>
    <submittedName>
        <fullName evidence="2">Uncharacterized protein</fullName>
    </submittedName>
</protein>
<gene>
    <name evidence="2" type="ORF">N7449_009088</name>
</gene>
<evidence type="ECO:0000313" key="2">
    <source>
        <dbReference type="EMBL" id="KAJ5192946.1"/>
    </source>
</evidence>
<proteinExistence type="predicted"/>
<dbReference type="EMBL" id="JAPQKQ010000006">
    <property type="protein sequence ID" value="KAJ5192946.1"/>
    <property type="molecule type" value="Genomic_DNA"/>
</dbReference>
<dbReference type="AlphaFoldDB" id="A0A9W9JEQ0"/>
<evidence type="ECO:0000313" key="3">
    <source>
        <dbReference type="Proteomes" id="UP001150942"/>
    </source>
</evidence>
<accession>A0A9W9JEQ0</accession>
<dbReference type="PANTHER" id="PTHR35043:SF7">
    <property type="entry name" value="TRANSCRIPTION FACTOR DOMAIN-CONTAINING PROTEIN"/>
    <property type="match status" value="1"/>
</dbReference>
<comment type="caution">
    <text evidence="2">The sequence shown here is derived from an EMBL/GenBank/DDBJ whole genome shotgun (WGS) entry which is preliminary data.</text>
</comment>
<sequence length="156" mass="17274">MPYTNWVGNLTLLCGNLWVVDASQLLLARELGIIDKLPYMSQDSLDNHKNGDFVVKVLALLQISWMFIQLGVRFGRNLPTSQLEIFTLSFAICSSITHPSAEDLIYVANAGPVGNVFKPNVWIPNDAMHRDAIGKVPGYVMSLAYLFAFGATHYVA</sequence>
<feature type="chain" id="PRO_5040931931" evidence="1">
    <location>
        <begin position="23"/>
        <end position="156"/>
    </location>
</feature>
<organism evidence="2 3">
    <name type="scientific">Penicillium cf. viridicatum</name>
    <dbReference type="NCBI Taxonomy" id="2972119"/>
    <lineage>
        <taxon>Eukaryota</taxon>
        <taxon>Fungi</taxon>
        <taxon>Dikarya</taxon>
        <taxon>Ascomycota</taxon>
        <taxon>Pezizomycotina</taxon>
        <taxon>Eurotiomycetes</taxon>
        <taxon>Eurotiomycetidae</taxon>
        <taxon>Eurotiales</taxon>
        <taxon>Aspergillaceae</taxon>
        <taxon>Penicillium</taxon>
    </lineage>
</organism>
<name>A0A9W9JEQ0_9EURO</name>
<dbReference type="PANTHER" id="PTHR35043">
    <property type="entry name" value="TRANSCRIPTION FACTOR DOMAIN-CONTAINING PROTEIN"/>
    <property type="match status" value="1"/>
</dbReference>
<reference evidence="2" key="1">
    <citation type="submission" date="2022-11" db="EMBL/GenBank/DDBJ databases">
        <authorList>
            <person name="Petersen C."/>
        </authorList>
    </citation>
    <scope>NUCLEOTIDE SEQUENCE</scope>
    <source>
        <strain evidence="2">IBT 20477</strain>
    </source>
</reference>
<evidence type="ECO:0000256" key="1">
    <source>
        <dbReference type="SAM" id="SignalP"/>
    </source>
</evidence>
<keyword evidence="3" id="KW-1185">Reference proteome</keyword>
<dbReference type="OrthoDB" id="4362627at2759"/>
<feature type="signal peptide" evidence="1">
    <location>
        <begin position="1"/>
        <end position="22"/>
    </location>
</feature>
<keyword evidence="1" id="KW-0732">Signal</keyword>
<dbReference type="Proteomes" id="UP001150942">
    <property type="component" value="Unassembled WGS sequence"/>
</dbReference>